<evidence type="ECO:0000256" key="2">
    <source>
        <dbReference type="ARBA" id="ARBA00022670"/>
    </source>
</evidence>
<dbReference type="Pfam" id="PF03575">
    <property type="entry name" value="Peptidase_S51"/>
    <property type="match status" value="1"/>
</dbReference>
<evidence type="ECO:0000313" key="5">
    <source>
        <dbReference type="EMBL" id="BBM50574.1"/>
    </source>
</evidence>
<dbReference type="RefSeq" id="WP_269473077.1">
    <property type="nucleotide sequence ID" value="NZ_AP019835.1"/>
</dbReference>
<dbReference type="Gene3D" id="3.40.50.880">
    <property type="match status" value="1"/>
</dbReference>
<keyword evidence="3" id="KW-0378">Hydrolase</keyword>
<organism evidence="5 6">
    <name type="scientific">Leptotrichia wadei</name>
    <dbReference type="NCBI Taxonomy" id="157687"/>
    <lineage>
        <taxon>Bacteria</taxon>
        <taxon>Fusobacteriati</taxon>
        <taxon>Fusobacteriota</taxon>
        <taxon>Fusobacteriia</taxon>
        <taxon>Fusobacteriales</taxon>
        <taxon>Leptotrichiaceae</taxon>
        <taxon>Leptotrichia</taxon>
    </lineage>
</organism>
<dbReference type="InterPro" id="IPR005320">
    <property type="entry name" value="Peptidase_S51"/>
</dbReference>
<reference evidence="5 6" key="1">
    <citation type="submission" date="2019-07" db="EMBL/GenBank/DDBJ databases">
        <title>Complete Genome Sequence of Leptotrichia wadei Strain JMUB3934.</title>
        <authorList>
            <person name="Watanabe S."/>
            <person name="Cui L."/>
        </authorList>
    </citation>
    <scope>NUCLEOTIDE SEQUENCE [LARGE SCALE GENOMIC DNA]</scope>
    <source>
        <strain evidence="5 6">JMUB3934</strain>
    </source>
</reference>
<evidence type="ECO:0000256" key="4">
    <source>
        <dbReference type="ARBA" id="ARBA00022825"/>
    </source>
</evidence>
<accession>A0A510KG12</accession>
<dbReference type="AlphaFoldDB" id="A0A510KG12"/>
<comment type="similarity">
    <text evidence="1">Belongs to the peptidase S51 family.</text>
</comment>
<proteinExistence type="inferred from homology"/>
<evidence type="ECO:0000256" key="1">
    <source>
        <dbReference type="ARBA" id="ARBA00006534"/>
    </source>
</evidence>
<sequence length="72" mass="8240">MDNKDIAPDLDNYEAMNITDFYILPHSNEFPFVESTKETIKIYGNKLNLLPISNSEAVFVNGKDFVVKNNDK</sequence>
<evidence type="ECO:0000313" key="6">
    <source>
        <dbReference type="Proteomes" id="UP000321501"/>
    </source>
</evidence>
<evidence type="ECO:0000256" key="3">
    <source>
        <dbReference type="ARBA" id="ARBA00022801"/>
    </source>
</evidence>
<dbReference type="EMBL" id="AP019835">
    <property type="protein sequence ID" value="BBM50574.1"/>
    <property type="molecule type" value="Genomic_DNA"/>
</dbReference>
<dbReference type="GO" id="GO:0006508">
    <property type="term" value="P:proteolysis"/>
    <property type="evidence" value="ECO:0007669"/>
    <property type="project" value="UniProtKB-KW"/>
</dbReference>
<gene>
    <name evidence="5" type="ORF">JMUB3934_1884</name>
</gene>
<keyword evidence="4" id="KW-0720">Serine protease</keyword>
<keyword evidence="2" id="KW-0645">Protease</keyword>
<dbReference type="InterPro" id="IPR029062">
    <property type="entry name" value="Class_I_gatase-like"/>
</dbReference>
<dbReference type="Proteomes" id="UP000321501">
    <property type="component" value="Chromosome"/>
</dbReference>
<dbReference type="GO" id="GO:0008236">
    <property type="term" value="F:serine-type peptidase activity"/>
    <property type="evidence" value="ECO:0007669"/>
    <property type="project" value="UniProtKB-KW"/>
</dbReference>
<name>A0A510KG12_9FUSO</name>
<protein>
    <submittedName>
        <fullName evidence="5">Peptidase family S51</fullName>
    </submittedName>
</protein>